<comment type="caution">
    <text evidence="1">The sequence shown here is derived from an EMBL/GenBank/DDBJ whole genome shotgun (WGS) entry which is preliminary data.</text>
</comment>
<protein>
    <submittedName>
        <fullName evidence="1">Uncharacterized protein</fullName>
    </submittedName>
</protein>
<sequence length="120" mass="12853">MFFHEDGTEAIPGAAVIAATAQLKLKPMELPSVLKPVVWQKNLVFCQGGLQPRDALVTAFFLLSIHRRESPGRLLLTAQKIAVDRGLSRAEEANDLVYVDTTGSTLSANSKGSGSTGEKT</sequence>
<organism evidence="1 2">
    <name type="scientific">Dallia pectoralis</name>
    <name type="common">Alaska blackfish</name>
    <dbReference type="NCBI Taxonomy" id="75939"/>
    <lineage>
        <taxon>Eukaryota</taxon>
        <taxon>Metazoa</taxon>
        <taxon>Chordata</taxon>
        <taxon>Craniata</taxon>
        <taxon>Vertebrata</taxon>
        <taxon>Euteleostomi</taxon>
        <taxon>Actinopterygii</taxon>
        <taxon>Neopterygii</taxon>
        <taxon>Teleostei</taxon>
        <taxon>Protacanthopterygii</taxon>
        <taxon>Esociformes</taxon>
        <taxon>Umbridae</taxon>
        <taxon>Dallia</taxon>
    </lineage>
</organism>
<evidence type="ECO:0000313" key="2">
    <source>
        <dbReference type="Proteomes" id="UP001157502"/>
    </source>
</evidence>
<keyword evidence="2" id="KW-1185">Reference proteome</keyword>
<gene>
    <name evidence="1" type="ORF">DPEC_G00040890</name>
</gene>
<reference evidence="1" key="1">
    <citation type="submission" date="2021-05" db="EMBL/GenBank/DDBJ databases">
        <authorList>
            <person name="Pan Q."/>
            <person name="Jouanno E."/>
            <person name="Zahm M."/>
            <person name="Klopp C."/>
            <person name="Cabau C."/>
            <person name="Louis A."/>
            <person name="Berthelot C."/>
            <person name="Parey E."/>
            <person name="Roest Crollius H."/>
            <person name="Montfort J."/>
            <person name="Robinson-Rechavi M."/>
            <person name="Bouchez O."/>
            <person name="Lampietro C."/>
            <person name="Lopez Roques C."/>
            <person name="Donnadieu C."/>
            <person name="Postlethwait J."/>
            <person name="Bobe J."/>
            <person name="Dillon D."/>
            <person name="Chandos A."/>
            <person name="von Hippel F."/>
            <person name="Guiguen Y."/>
        </authorList>
    </citation>
    <scope>NUCLEOTIDE SEQUENCE</scope>
    <source>
        <strain evidence="1">YG-Jan2019</strain>
    </source>
</reference>
<dbReference type="EMBL" id="CM055730">
    <property type="protein sequence ID" value="KAJ8014502.1"/>
    <property type="molecule type" value="Genomic_DNA"/>
</dbReference>
<proteinExistence type="predicted"/>
<name>A0ACC2HFG1_DALPE</name>
<dbReference type="Proteomes" id="UP001157502">
    <property type="component" value="Chromosome 3"/>
</dbReference>
<evidence type="ECO:0000313" key="1">
    <source>
        <dbReference type="EMBL" id="KAJ8014502.1"/>
    </source>
</evidence>
<accession>A0ACC2HFG1</accession>